<evidence type="ECO:0000313" key="2">
    <source>
        <dbReference type="Proteomes" id="UP000321353"/>
    </source>
</evidence>
<dbReference type="AlphaFoldDB" id="A0A5B9MI59"/>
<dbReference type="EMBL" id="CP036264">
    <property type="protein sequence ID" value="QEG01003.1"/>
    <property type="molecule type" value="Genomic_DNA"/>
</dbReference>
<protein>
    <submittedName>
        <fullName evidence="1">Uncharacterized protein</fullName>
    </submittedName>
</protein>
<proteinExistence type="predicted"/>
<sequence length="109" mass="12641">MNRILLGLAVAVACCCGARDADAKFAGESDYEYTVLYDQSTYSFWDFYYDLYYDFALYIESPSIPGYWQMVGDEPFDTRAEAEYWEAFFESTYNTSIVAIPSTPTWSRR</sequence>
<dbReference type="KEGG" id="smam:Mal15_50790"/>
<organism evidence="1 2">
    <name type="scientific">Stieleria maiorica</name>
    <dbReference type="NCBI Taxonomy" id="2795974"/>
    <lineage>
        <taxon>Bacteria</taxon>
        <taxon>Pseudomonadati</taxon>
        <taxon>Planctomycetota</taxon>
        <taxon>Planctomycetia</taxon>
        <taxon>Pirellulales</taxon>
        <taxon>Pirellulaceae</taxon>
        <taxon>Stieleria</taxon>
    </lineage>
</organism>
<reference evidence="1 2" key="1">
    <citation type="submission" date="2019-02" db="EMBL/GenBank/DDBJ databases">
        <title>Planctomycetal bacteria perform biofilm scaping via a novel small molecule.</title>
        <authorList>
            <person name="Jeske O."/>
            <person name="Boedeker C."/>
            <person name="Wiegand S."/>
            <person name="Breitling P."/>
            <person name="Kallscheuer N."/>
            <person name="Jogler M."/>
            <person name="Rohde M."/>
            <person name="Petersen J."/>
            <person name="Medema M.H."/>
            <person name="Surup F."/>
            <person name="Jogler C."/>
        </authorList>
    </citation>
    <scope>NUCLEOTIDE SEQUENCE [LARGE SCALE GENOMIC DNA]</scope>
    <source>
        <strain evidence="1 2">Mal15</strain>
    </source>
</reference>
<gene>
    <name evidence="1" type="ORF">Mal15_50790</name>
</gene>
<accession>A0A5B9MI59</accession>
<evidence type="ECO:0000313" key="1">
    <source>
        <dbReference type="EMBL" id="QEG01003.1"/>
    </source>
</evidence>
<name>A0A5B9MI59_9BACT</name>
<keyword evidence="2" id="KW-1185">Reference proteome</keyword>
<dbReference type="Proteomes" id="UP000321353">
    <property type="component" value="Chromosome"/>
</dbReference>
<dbReference type="RefSeq" id="WP_147870145.1">
    <property type="nucleotide sequence ID" value="NZ_CP036264.1"/>
</dbReference>